<dbReference type="RefSeq" id="WP_185036835.1">
    <property type="nucleotide sequence ID" value="NZ_MOBX01000016.1"/>
</dbReference>
<dbReference type="Proteomes" id="UP000285378">
    <property type="component" value="Unassembled WGS sequence"/>
</dbReference>
<proteinExistence type="predicted"/>
<evidence type="ECO:0008006" key="3">
    <source>
        <dbReference type="Google" id="ProtNLM"/>
    </source>
</evidence>
<gene>
    <name evidence="1" type="ORF">BK670_26525</name>
</gene>
<protein>
    <recommendedName>
        <fullName evidence="3">Sce7726 family protein</fullName>
    </recommendedName>
</protein>
<name>A0A423M5D3_PSEFL</name>
<dbReference type="AlphaFoldDB" id="A0A423M5D3"/>
<comment type="caution">
    <text evidence="1">The sequence shown here is derived from an EMBL/GenBank/DDBJ whole genome shotgun (WGS) entry which is preliminary data.</text>
</comment>
<dbReference type="NCBIfam" id="NF033832">
    <property type="entry name" value="sce7726_fam"/>
    <property type="match status" value="1"/>
</dbReference>
<sequence length="195" mass="22594">MESRDFEIRHHFHQKKLRHYHECPNTLVIDELGIAHGKARADIAVLNGLIHGYEIKSSKDTLSRLPEQLAEYSRCFEKVSIITAPNHLDKLLVMLPDWCGVILATKGSKGGVAFKTIRRAKKNPQLEIHAMAHFLWRKEIIDILTQLGIDEKSLKSSRETLYRLLPEKMTAKHLTQLIKEKFMLRTDWRAGVQYM</sequence>
<evidence type="ECO:0000313" key="1">
    <source>
        <dbReference type="EMBL" id="RON77203.1"/>
    </source>
</evidence>
<dbReference type="EMBL" id="MOBX01000016">
    <property type="protein sequence ID" value="RON77203.1"/>
    <property type="molecule type" value="Genomic_DNA"/>
</dbReference>
<organism evidence="1 2">
    <name type="scientific">Pseudomonas fluorescens</name>
    <dbReference type="NCBI Taxonomy" id="294"/>
    <lineage>
        <taxon>Bacteria</taxon>
        <taxon>Pseudomonadati</taxon>
        <taxon>Pseudomonadota</taxon>
        <taxon>Gammaproteobacteria</taxon>
        <taxon>Pseudomonadales</taxon>
        <taxon>Pseudomonadaceae</taxon>
        <taxon>Pseudomonas</taxon>
    </lineage>
</organism>
<dbReference type="InterPro" id="IPR047729">
    <property type="entry name" value="Sce7726-like"/>
</dbReference>
<evidence type="ECO:0000313" key="2">
    <source>
        <dbReference type="Proteomes" id="UP000285378"/>
    </source>
</evidence>
<reference evidence="1 2" key="1">
    <citation type="submission" date="2016-10" db="EMBL/GenBank/DDBJ databases">
        <title>Comparative genome analysis of multiple Pseudomonas spp. focuses on biocontrol and plant growth promoting traits.</title>
        <authorList>
            <person name="Tao X.-Y."/>
            <person name="Taylor C.G."/>
        </authorList>
    </citation>
    <scope>NUCLEOTIDE SEQUENCE [LARGE SCALE GENOMIC DNA]</scope>
    <source>
        <strain evidence="1 2">28B5</strain>
    </source>
</reference>
<accession>A0A423M5D3</accession>